<feature type="coiled-coil region" evidence="1">
    <location>
        <begin position="625"/>
        <end position="659"/>
    </location>
</feature>
<dbReference type="EMBL" id="MT141306">
    <property type="protein sequence ID" value="QJA58061.1"/>
    <property type="molecule type" value="Genomic_DNA"/>
</dbReference>
<dbReference type="Pfam" id="PF16510">
    <property type="entry name" value="P22_portal"/>
    <property type="match status" value="1"/>
</dbReference>
<evidence type="ECO:0000313" key="2">
    <source>
        <dbReference type="EMBL" id="QJA58061.1"/>
    </source>
</evidence>
<accession>A0A6M3IL95</accession>
<protein>
    <submittedName>
        <fullName evidence="2">Putative P22-like portal protein</fullName>
    </submittedName>
</protein>
<proteinExistence type="predicted"/>
<name>A0A6M3IL95_9ZZZZ</name>
<evidence type="ECO:0000256" key="1">
    <source>
        <dbReference type="SAM" id="Coils"/>
    </source>
</evidence>
<keyword evidence="1" id="KW-0175">Coiled coil</keyword>
<sequence length="669" mass="75885">MMNKEEKDLIALALNQSQAAIDHDDHNREKALEDLKFIFAEDQWEDDVKAARSGRPCLNANDLPIFLDQVVGIQRQNRIGIKATPFNINTNQMDSDVISGLIRKIEQLSDAHVAYDNALESAAASGYGAIRILTQYENEDLFNKDGTLRMNFQEEDAVSAFDQEIRIAEIENPLNVLRDPNSKLWHGNDGKFMFYFDDINVDAFKEKYPGKQLIDFDGGYDLDGDLENWGNVTEKTVRVAEWFLKENIGTKIVYLILNDDEKYELTTEKPEDPKRILKEREVEDFKIVWRKISGKEVLEGPIDIPGRLFPIVPVWGKKININGKQYVRGMFRYVKDPQRMYIYTQSAITETVALTPKVPFMATPKMVGEFIKDWEQMNVTNKPVLLFEPDPNMPGVFPKRQDPPNIPMGLVEQAATRQAEKRDIIGLHEASLGKRSNETSGLAIRERKQQGDIVAYPYYDNVALAVKQVGRVIAGMIPEIYDTPRALRILGMDGKETTVKVNQEAEHDVNQISGIDRTTTNVVKTNIDLRKGRHEIAIQAGPGYATQRQEALDRLTQVMQYAPAVAASLVDIVVDLMDIPQGERIVQRLEKISGGSGQITEQKVAELIQKAIEDFRNSAEGNKLLLQVEQQRLKLEQERMQLEQEKVKLLNSKDNLKEIIAGMMANGEL</sequence>
<reference evidence="2" key="1">
    <citation type="submission" date="2020-03" db="EMBL/GenBank/DDBJ databases">
        <title>The deep terrestrial virosphere.</title>
        <authorList>
            <person name="Holmfeldt K."/>
            <person name="Nilsson E."/>
            <person name="Simone D."/>
            <person name="Lopez-Fernandez M."/>
            <person name="Wu X."/>
            <person name="de Brujin I."/>
            <person name="Lundin D."/>
            <person name="Andersson A."/>
            <person name="Bertilsson S."/>
            <person name="Dopson M."/>
        </authorList>
    </citation>
    <scope>NUCLEOTIDE SEQUENCE</scope>
    <source>
        <strain evidence="2">MM415B01507</strain>
    </source>
</reference>
<gene>
    <name evidence="2" type="ORF">MM415B01507_0010</name>
</gene>
<organism evidence="2">
    <name type="scientific">viral metagenome</name>
    <dbReference type="NCBI Taxonomy" id="1070528"/>
    <lineage>
        <taxon>unclassified sequences</taxon>
        <taxon>metagenomes</taxon>
        <taxon>organismal metagenomes</taxon>
    </lineage>
</organism>
<dbReference type="InterPro" id="IPR032427">
    <property type="entry name" value="P22_portal"/>
</dbReference>
<dbReference type="AlphaFoldDB" id="A0A6M3IL95"/>